<evidence type="ECO:0000256" key="2">
    <source>
        <dbReference type="SAM" id="Phobius"/>
    </source>
</evidence>
<reference evidence="4 5" key="1">
    <citation type="submission" date="2016-10" db="EMBL/GenBank/DDBJ databases">
        <authorList>
            <person name="de Groot N.N."/>
        </authorList>
    </citation>
    <scope>NUCLEOTIDE SEQUENCE [LARGE SCALE GENOMIC DNA]</scope>
    <source>
        <strain evidence="4 5">DSM 44637</strain>
    </source>
</reference>
<dbReference type="Pfam" id="PF01476">
    <property type="entry name" value="LysM"/>
    <property type="match status" value="1"/>
</dbReference>
<feature type="region of interest" description="Disordered" evidence="1">
    <location>
        <begin position="36"/>
        <end position="60"/>
    </location>
</feature>
<accession>A0A1I5YED3</accession>
<protein>
    <submittedName>
        <fullName evidence="4">LysM domain-containing protein</fullName>
    </submittedName>
</protein>
<name>A0A1I5YED3_9PSEU</name>
<dbReference type="EMBL" id="FOWC01000012">
    <property type="protein sequence ID" value="SFQ42571.1"/>
    <property type="molecule type" value="Genomic_DNA"/>
</dbReference>
<sequence>MRSVGRAGFQTSAPLAVETEEAPLREARRAVRHIPAAVPGNPGRTARERRGEPLRPPSRERVVAGRRGGLACKTAARPSVRWPWLFAIAFAACLIVTGLGVFGAGVSSGPVPSRTASVSVQPGDSLGALAARFAPNADQGAVVERIKELNNLDDTALLPGMPLTVPVAWSGGGSGGEAGGRTDTAGS</sequence>
<dbReference type="STRING" id="112413.SAMN05421854_11227"/>
<gene>
    <name evidence="4" type="ORF">SAMN05421854_11227</name>
</gene>
<dbReference type="AlphaFoldDB" id="A0A1I5YED3"/>
<feature type="compositionally biased region" description="Basic and acidic residues" evidence="1">
    <location>
        <begin position="45"/>
        <end position="60"/>
    </location>
</feature>
<evidence type="ECO:0000313" key="4">
    <source>
        <dbReference type="EMBL" id="SFQ42571.1"/>
    </source>
</evidence>
<evidence type="ECO:0000313" key="5">
    <source>
        <dbReference type="Proteomes" id="UP000199137"/>
    </source>
</evidence>
<dbReference type="PROSITE" id="PS51782">
    <property type="entry name" value="LYSM"/>
    <property type="match status" value="1"/>
</dbReference>
<dbReference type="CDD" id="cd00118">
    <property type="entry name" value="LysM"/>
    <property type="match status" value="1"/>
</dbReference>
<dbReference type="Proteomes" id="UP000199137">
    <property type="component" value="Unassembled WGS sequence"/>
</dbReference>
<feature type="domain" description="LysM" evidence="3">
    <location>
        <begin position="116"/>
        <end position="165"/>
    </location>
</feature>
<evidence type="ECO:0000259" key="3">
    <source>
        <dbReference type="PROSITE" id="PS51782"/>
    </source>
</evidence>
<dbReference type="InterPro" id="IPR036779">
    <property type="entry name" value="LysM_dom_sf"/>
</dbReference>
<dbReference type="SMART" id="SM00257">
    <property type="entry name" value="LysM"/>
    <property type="match status" value="1"/>
</dbReference>
<proteinExistence type="predicted"/>
<dbReference type="InterPro" id="IPR018392">
    <property type="entry name" value="LysM"/>
</dbReference>
<evidence type="ECO:0000256" key="1">
    <source>
        <dbReference type="SAM" id="MobiDB-lite"/>
    </source>
</evidence>
<dbReference type="Gene3D" id="3.10.350.10">
    <property type="entry name" value="LysM domain"/>
    <property type="match status" value="1"/>
</dbReference>
<organism evidence="4 5">
    <name type="scientific">Amycolatopsis rubida</name>
    <dbReference type="NCBI Taxonomy" id="112413"/>
    <lineage>
        <taxon>Bacteria</taxon>
        <taxon>Bacillati</taxon>
        <taxon>Actinomycetota</taxon>
        <taxon>Actinomycetes</taxon>
        <taxon>Pseudonocardiales</taxon>
        <taxon>Pseudonocardiaceae</taxon>
        <taxon>Amycolatopsis</taxon>
    </lineage>
</organism>
<keyword evidence="2" id="KW-1133">Transmembrane helix</keyword>
<keyword evidence="2" id="KW-0812">Transmembrane</keyword>
<keyword evidence="2" id="KW-0472">Membrane</keyword>
<feature type="transmembrane region" description="Helical" evidence="2">
    <location>
        <begin position="84"/>
        <end position="106"/>
    </location>
</feature>